<organism evidence="2 3">
    <name type="scientific">Nocardiopsis lambiniae</name>
    <dbReference type="NCBI Taxonomy" id="3075539"/>
    <lineage>
        <taxon>Bacteria</taxon>
        <taxon>Bacillati</taxon>
        <taxon>Actinomycetota</taxon>
        <taxon>Actinomycetes</taxon>
        <taxon>Streptosporangiales</taxon>
        <taxon>Nocardiopsidaceae</taxon>
        <taxon>Nocardiopsis</taxon>
    </lineage>
</organism>
<gene>
    <name evidence="2" type="ORF">RM479_11380</name>
</gene>
<keyword evidence="3" id="KW-1185">Reference proteome</keyword>
<sequence length="78" mass="8652">MNLADGPRRDDHADEPSDDSRARSRQRGGSPSAIAAALHRPPHPGPQHWGGPRPRKVEPDPFFSSSLVPPPGERFRRR</sequence>
<comment type="caution">
    <text evidence="2">The sequence shown here is derived from an EMBL/GenBank/DDBJ whole genome shotgun (WGS) entry which is preliminary data.</text>
</comment>
<dbReference type="EMBL" id="JAVREP010000006">
    <property type="protein sequence ID" value="MDT0329013.1"/>
    <property type="molecule type" value="Genomic_DNA"/>
</dbReference>
<evidence type="ECO:0000256" key="1">
    <source>
        <dbReference type="SAM" id="MobiDB-lite"/>
    </source>
</evidence>
<feature type="region of interest" description="Disordered" evidence="1">
    <location>
        <begin position="1"/>
        <end position="78"/>
    </location>
</feature>
<proteinExistence type="predicted"/>
<dbReference type="RefSeq" id="WP_311511682.1">
    <property type="nucleotide sequence ID" value="NZ_JAVREP010000006.1"/>
</dbReference>
<name>A0ABU2M8L8_9ACTN</name>
<evidence type="ECO:0000313" key="3">
    <source>
        <dbReference type="Proteomes" id="UP001183390"/>
    </source>
</evidence>
<dbReference type="Proteomes" id="UP001183390">
    <property type="component" value="Unassembled WGS sequence"/>
</dbReference>
<evidence type="ECO:0000313" key="2">
    <source>
        <dbReference type="EMBL" id="MDT0329013.1"/>
    </source>
</evidence>
<accession>A0ABU2M8L8</accession>
<reference evidence="3" key="1">
    <citation type="submission" date="2023-07" db="EMBL/GenBank/DDBJ databases">
        <title>30 novel species of actinomycetes from the DSMZ collection.</title>
        <authorList>
            <person name="Nouioui I."/>
        </authorList>
    </citation>
    <scope>NUCLEOTIDE SEQUENCE [LARGE SCALE GENOMIC DNA]</scope>
    <source>
        <strain evidence="3">DSM 44743</strain>
    </source>
</reference>
<protein>
    <submittedName>
        <fullName evidence="2">Calcium-binding protein</fullName>
    </submittedName>
</protein>
<feature type="compositionally biased region" description="Basic and acidic residues" evidence="1">
    <location>
        <begin position="1"/>
        <end position="22"/>
    </location>
</feature>